<reference evidence="3 4" key="1">
    <citation type="submission" date="2019-07" db="EMBL/GenBank/DDBJ databases">
        <title>Genomic Encyclopedia of Type Strains, Phase I: the one thousand microbial genomes (KMG-I) project.</title>
        <authorList>
            <person name="Kyrpides N."/>
        </authorList>
    </citation>
    <scope>NUCLEOTIDE SEQUENCE [LARGE SCALE GENOMIC DNA]</scope>
    <source>
        <strain evidence="3 4">DSM 13558</strain>
    </source>
</reference>
<protein>
    <submittedName>
        <fullName evidence="3">Xaa-Pro aminopeptidase</fullName>
    </submittedName>
</protein>
<dbReference type="Proteomes" id="UP000315343">
    <property type="component" value="Unassembled WGS sequence"/>
</dbReference>
<keyword evidence="3" id="KW-0378">Hydrolase</keyword>
<dbReference type="Gene3D" id="3.40.350.10">
    <property type="entry name" value="Creatinase/prolidase N-terminal domain"/>
    <property type="match status" value="1"/>
</dbReference>
<keyword evidence="4" id="KW-1185">Reference proteome</keyword>
<evidence type="ECO:0000259" key="2">
    <source>
        <dbReference type="Pfam" id="PF01321"/>
    </source>
</evidence>
<dbReference type="RefSeq" id="WP_145081349.1">
    <property type="nucleotide sequence ID" value="NZ_VLKH01000003.1"/>
</dbReference>
<dbReference type="Gene3D" id="3.90.230.10">
    <property type="entry name" value="Creatinase/methionine aminopeptidase superfamily"/>
    <property type="match status" value="1"/>
</dbReference>
<dbReference type="InterPro" id="IPR036005">
    <property type="entry name" value="Creatinase/aminopeptidase-like"/>
</dbReference>
<proteinExistence type="predicted"/>
<dbReference type="InterPro" id="IPR000587">
    <property type="entry name" value="Creatinase_N"/>
</dbReference>
<gene>
    <name evidence="3" type="ORF">LY60_01240</name>
</gene>
<sequence>MIEKLISYLNENKIGGFFIARPQNVRYMSGYTGEDSYLFITDTEKFFITDPRYTEQAQQECPDFTIVNWREHGKTLSDAIKSTIEKTSIKNFGFEGDFVTYNIYKELTFENKAEAVALNGIIENFRSIKTPEEIHNLRAACQIADRAFERIIKDIRVGVTEKELASNLSHYMVMEGADTKPYGNILISGKRTSLLHGIPSNKTIEYGDFVLMDYGCGYKGYLSDMTRTVVVGKATDKQKEVYALEKKMLEDSTAMMKAGTHATDVYNASVKAIKDTEYFKYHYNGIGHGIGLFVHEIPFMGPRSNEILKENNVITIEPGIYIPDWGGVRIEDQVLITSDGNEVLTSSVRDLIEL</sequence>
<keyword evidence="3" id="KW-0645">Protease</keyword>
<dbReference type="Pfam" id="PF01321">
    <property type="entry name" value="Creatinase_N"/>
    <property type="match status" value="1"/>
</dbReference>
<feature type="domain" description="Peptidase M24" evidence="1">
    <location>
        <begin position="136"/>
        <end position="337"/>
    </location>
</feature>
<dbReference type="GO" id="GO:0004177">
    <property type="term" value="F:aminopeptidase activity"/>
    <property type="evidence" value="ECO:0007669"/>
    <property type="project" value="UniProtKB-KW"/>
</dbReference>
<evidence type="ECO:0000313" key="3">
    <source>
        <dbReference type="EMBL" id="TWH81489.1"/>
    </source>
</evidence>
<accession>A0A562JEA6</accession>
<dbReference type="PANTHER" id="PTHR46112:SF3">
    <property type="entry name" value="AMINOPEPTIDASE YPDF"/>
    <property type="match status" value="1"/>
</dbReference>
<name>A0A562JEA6_9FIRM</name>
<dbReference type="AlphaFoldDB" id="A0A562JEA6"/>
<comment type="caution">
    <text evidence="3">The sequence shown here is derived from an EMBL/GenBank/DDBJ whole genome shotgun (WGS) entry which is preliminary data.</text>
</comment>
<evidence type="ECO:0000259" key="1">
    <source>
        <dbReference type="Pfam" id="PF00557"/>
    </source>
</evidence>
<dbReference type="SUPFAM" id="SSF53092">
    <property type="entry name" value="Creatinase/prolidase N-terminal domain"/>
    <property type="match status" value="1"/>
</dbReference>
<organism evidence="3 4">
    <name type="scientific">Sedimentibacter saalensis</name>
    <dbReference type="NCBI Taxonomy" id="130788"/>
    <lineage>
        <taxon>Bacteria</taxon>
        <taxon>Bacillati</taxon>
        <taxon>Bacillota</taxon>
        <taxon>Tissierellia</taxon>
        <taxon>Sedimentibacter</taxon>
    </lineage>
</organism>
<dbReference type="PANTHER" id="PTHR46112">
    <property type="entry name" value="AMINOPEPTIDASE"/>
    <property type="match status" value="1"/>
</dbReference>
<dbReference type="InterPro" id="IPR050659">
    <property type="entry name" value="Peptidase_M24B"/>
</dbReference>
<dbReference type="Pfam" id="PF00557">
    <property type="entry name" value="Peptidase_M24"/>
    <property type="match status" value="1"/>
</dbReference>
<dbReference type="EMBL" id="VLKH01000003">
    <property type="protein sequence ID" value="TWH81489.1"/>
    <property type="molecule type" value="Genomic_DNA"/>
</dbReference>
<dbReference type="SUPFAM" id="SSF55920">
    <property type="entry name" value="Creatinase/aminopeptidase"/>
    <property type="match status" value="1"/>
</dbReference>
<dbReference type="InterPro" id="IPR000994">
    <property type="entry name" value="Pept_M24"/>
</dbReference>
<dbReference type="OrthoDB" id="9806388at2"/>
<feature type="domain" description="Creatinase N-terminal" evidence="2">
    <location>
        <begin position="2"/>
        <end position="128"/>
    </location>
</feature>
<keyword evidence="3" id="KW-0031">Aminopeptidase</keyword>
<evidence type="ECO:0000313" key="4">
    <source>
        <dbReference type="Proteomes" id="UP000315343"/>
    </source>
</evidence>
<dbReference type="InterPro" id="IPR029149">
    <property type="entry name" value="Creatin/AminoP/Spt16_N"/>
</dbReference>